<dbReference type="InterPro" id="IPR000297">
    <property type="entry name" value="PPIase_PpiC"/>
</dbReference>
<dbReference type="PROSITE" id="PS01096">
    <property type="entry name" value="PPIC_PPIASE_1"/>
    <property type="match status" value="1"/>
</dbReference>
<dbReference type="PROSITE" id="PS50198">
    <property type="entry name" value="PPIC_PPIASE_2"/>
    <property type="match status" value="1"/>
</dbReference>
<evidence type="ECO:0000256" key="3">
    <source>
        <dbReference type="SAM" id="Phobius"/>
    </source>
</evidence>
<keyword evidence="5" id="KW-0969">Cilium</keyword>
<dbReference type="STRING" id="445975.COLSTE_02304"/>
<gene>
    <name evidence="5" type="ORF">COLSTE_02304</name>
</gene>
<dbReference type="PANTHER" id="PTHR47245">
    <property type="entry name" value="PEPTIDYLPROLYL ISOMERASE"/>
    <property type="match status" value="1"/>
</dbReference>
<name>B6GDV8_9ACTN</name>
<dbReference type="InterPro" id="IPR046357">
    <property type="entry name" value="PPIase_dom_sf"/>
</dbReference>
<accession>B6GDV8</accession>
<dbReference type="GeneID" id="98002354"/>
<dbReference type="InterPro" id="IPR050245">
    <property type="entry name" value="PrsA_foldase"/>
</dbReference>
<dbReference type="AlphaFoldDB" id="B6GDV8"/>
<evidence type="ECO:0000256" key="2">
    <source>
        <dbReference type="SAM" id="MobiDB-lite"/>
    </source>
</evidence>
<evidence type="ECO:0000313" key="5">
    <source>
        <dbReference type="EMBL" id="EEA89528.1"/>
    </source>
</evidence>
<dbReference type="Proteomes" id="UP000003560">
    <property type="component" value="Unassembled WGS sequence"/>
</dbReference>
<evidence type="ECO:0000313" key="6">
    <source>
        <dbReference type="Proteomes" id="UP000003560"/>
    </source>
</evidence>
<dbReference type="Pfam" id="PF13624">
    <property type="entry name" value="SurA_N_3"/>
    <property type="match status" value="1"/>
</dbReference>
<evidence type="ECO:0000256" key="1">
    <source>
        <dbReference type="PROSITE-ProRule" id="PRU00278"/>
    </source>
</evidence>
<dbReference type="SUPFAM" id="SSF54534">
    <property type="entry name" value="FKBP-like"/>
    <property type="match status" value="1"/>
</dbReference>
<dbReference type="RefSeq" id="WP_006721928.1">
    <property type="nucleotide sequence ID" value="NZ_CP085935.1"/>
</dbReference>
<dbReference type="GO" id="GO:0003755">
    <property type="term" value="F:peptidyl-prolyl cis-trans isomerase activity"/>
    <property type="evidence" value="ECO:0007669"/>
    <property type="project" value="UniProtKB-KW"/>
</dbReference>
<dbReference type="Pfam" id="PF00639">
    <property type="entry name" value="Rotamase"/>
    <property type="match status" value="1"/>
</dbReference>
<keyword evidence="1" id="KW-0413">Isomerase</keyword>
<reference evidence="5 6" key="1">
    <citation type="submission" date="2008-10" db="EMBL/GenBank/DDBJ databases">
        <title>Draft genome sequence of Collinsella stercoris (DSM 13279).</title>
        <authorList>
            <person name="Sudarsanam P."/>
            <person name="Ley R."/>
            <person name="Guruge J."/>
            <person name="Turnbaugh P.J."/>
            <person name="Mahowald M."/>
            <person name="Liep D."/>
            <person name="Gordon J."/>
        </authorList>
    </citation>
    <scope>NUCLEOTIDE SEQUENCE [LARGE SCALE GENOMIC DNA]</scope>
    <source>
        <strain evidence="5 6">DSM 13279</strain>
    </source>
</reference>
<dbReference type="SUPFAM" id="SSF109998">
    <property type="entry name" value="Triger factor/SurA peptide-binding domain-like"/>
    <property type="match status" value="1"/>
</dbReference>
<dbReference type="HOGENOM" id="CLU_034646_8_0_11"/>
<dbReference type="PANTHER" id="PTHR47245:SF2">
    <property type="entry name" value="PEPTIDYL-PROLYL CIS-TRANS ISOMERASE HP_0175-RELATED"/>
    <property type="match status" value="1"/>
</dbReference>
<dbReference type="Gene3D" id="3.10.50.40">
    <property type="match status" value="1"/>
</dbReference>
<sequence>MAVSKKSPKIKRETTKADAAEAPKPSKREIKAKRKEKLSKTGKIVLVAIGIAAMLLSVSAMACSGVLNEVQSKEDYKLTGGVAATVNGVNIKEDSVTEQIMSMRQSAYESDKDWATYLSQQGMTPETYRENVIDSIVRQYLLVQAEKDYGIKVTQEDLDKAWKEAVEGNGGDEDAFVETISQFGFTKETYLENIKSSLAQQKLREKVAGVKKPSDEDIVAYLNENLSTYNDARRSSHILFKVAEDATEEERAKVEAEAQKVLDKLNAGEIEFAKAAEKYSEDGSAKNGGDVGWDKLTTFVTEYQDALSGLSDGQMSGLVKTTYGYHIIKCTGQFNVQTVSSIDEVPEGIRDAIAERIKTTAESEKYSEWLTEYTEKADIKINEMPEEVPYNVDMDKALAEDGKADKKDADGKKDSAK</sequence>
<protein>
    <submittedName>
        <fullName evidence="5">Putative flagellar protein FliS</fullName>
    </submittedName>
</protein>
<keyword evidence="1" id="KW-0697">Rotamase</keyword>
<dbReference type="eggNOG" id="COG0760">
    <property type="taxonomic scope" value="Bacteria"/>
</dbReference>
<feature type="domain" description="PpiC" evidence="4">
    <location>
        <begin position="230"/>
        <end position="332"/>
    </location>
</feature>
<feature type="compositionally biased region" description="Basic and acidic residues" evidence="2">
    <location>
        <begin position="393"/>
        <end position="417"/>
    </location>
</feature>
<proteinExistence type="predicted"/>
<dbReference type="OrthoDB" id="14196at2"/>
<dbReference type="EMBL" id="ABXJ01000131">
    <property type="protein sequence ID" value="EEA89528.1"/>
    <property type="molecule type" value="Genomic_DNA"/>
</dbReference>
<feature type="region of interest" description="Disordered" evidence="2">
    <location>
        <begin position="392"/>
        <end position="417"/>
    </location>
</feature>
<dbReference type="Gene3D" id="1.10.4030.10">
    <property type="entry name" value="Porin chaperone SurA, peptide-binding domain"/>
    <property type="match status" value="1"/>
</dbReference>
<comment type="caution">
    <text evidence="5">The sequence shown here is derived from an EMBL/GenBank/DDBJ whole genome shotgun (WGS) entry which is preliminary data.</text>
</comment>
<dbReference type="InterPro" id="IPR027304">
    <property type="entry name" value="Trigger_fact/SurA_dom_sf"/>
</dbReference>
<keyword evidence="5" id="KW-0966">Cell projection</keyword>
<feature type="region of interest" description="Disordered" evidence="2">
    <location>
        <begin position="1"/>
        <end position="35"/>
    </location>
</feature>
<keyword evidence="6" id="KW-1185">Reference proteome</keyword>
<evidence type="ECO:0000259" key="4">
    <source>
        <dbReference type="PROSITE" id="PS50198"/>
    </source>
</evidence>
<feature type="compositionally biased region" description="Basic and acidic residues" evidence="2">
    <location>
        <begin position="10"/>
        <end position="29"/>
    </location>
</feature>
<keyword evidence="5" id="KW-0282">Flagellum</keyword>
<organism evidence="5 6">
    <name type="scientific">Collinsella stercoris DSM 13279</name>
    <dbReference type="NCBI Taxonomy" id="445975"/>
    <lineage>
        <taxon>Bacteria</taxon>
        <taxon>Bacillati</taxon>
        <taxon>Actinomycetota</taxon>
        <taxon>Coriobacteriia</taxon>
        <taxon>Coriobacteriales</taxon>
        <taxon>Coriobacteriaceae</taxon>
        <taxon>Collinsella</taxon>
    </lineage>
</organism>
<dbReference type="InterPro" id="IPR023058">
    <property type="entry name" value="PPIase_PpiC_CS"/>
</dbReference>
<keyword evidence="3" id="KW-0472">Membrane</keyword>
<keyword evidence="3" id="KW-0812">Transmembrane</keyword>
<keyword evidence="3" id="KW-1133">Transmembrane helix</keyword>
<feature type="transmembrane region" description="Helical" evidence="3">
    <location>
        <begin position="44"/>
        <end position="67"/>
    </location>
</feature>
<reference evidence="5 6" key="2">
    <citation type="submission" date="2008-10" db="EMBL/GenBank/DDBJ databases">
        <authorList>
            <person name="Fulton L."/>
            <person name="Clifton S."/>
            <person name="Fulton B."/>
            <person name="Xu J."/>
            <person name="Minx P."/>
            <person name="Pepin K.H."/>
            <person name="Johnson M."/>
            <person name="Thiruvilangam P."/>
            <person name="Bhonagiri V."/>
            <person name="Nash W.E."/>
            <person name="Mardis E.R."/>
            <person name="Wilson R.K."/>
        </authorList>
    </citation>
    <scope>NUCLEOTIDE SEQUENCE [LARGE SCALE GENOMIC DNA]</scope>
    <source>
        <strain evidence="5 6">DSM 13279</strain>
    </source>
</reference>